<dbReference type="GO" id="GO:0016757">
    <property type="term" value="F:glycosyltransferase activity"/>
    <property type="evidence" value="ECO:0007669"/>
    <property type="project" value="UniProtKB-KW"/>
</dbReference>
<evidence type="ECO:0000259" key="9">
    <source>
        <dbReference type="Pfam" id="PF13231"/>
    </source>
</evidence>
<keyword evidence="4 10" id="KW-0808">Transferase</keyword>
<feature type="transmembrane region" description="Helical" evidence="8">
    <location>
        <begin position="154"/>
        <end position="171"/>
    </location>
</feature>
<feature type="transmembrane region" description="Helical" evidence="8">
    <location>
        <begin position="21"/>
        <end position="45"/>
    </location>
</feature>
<evidence type="ECO:0000256" key="4">
    <source>
        <dbReference type="ARBA" id="ARBA00022679"/>
    </source>
</evidence>
<dbReference type="EMBL" id="JBHPBY010000603">
    <property type="protein sequence ID" value="MFC1853783.1"/>
    <property type="molecule type" value="Genomic_DNA"/>
</dbReference>
<sequence>MIKSEKITGFKHHLLPSFSRNWIVVITLYALLHFLAASNQILYFYSAGDNATYYMLAQSLVQGHGYTDIYADPPTPHVKFPFIFPLMIAFMLKVFGENILLIKVMIALCAVVMILFTALLWQKRDGSFFSIVTTILVTTMPLTLSLSSWIMSEIPFIAFTCISLYCAEYAFNDGSLKHIAISISLFFMLCACLTRAAGIVIGPALVLATLLNRPLRKGLKHKLIVAGIIFLLYISAAATWYYYRPPQVQAREKSYVQEFFKSAALIDRHKHVEVNKWVDLFQRTVRNAEFYSGEFGNALWPFPSAFSEPILTKFGVFIFAIFLLGFVVIFLKKQGAPEFFTLFYAAVLLLWSGQDHRFLVPLYPFLVYYLFKGFEFLLRYILFWLQPPKRNTLVRGGIIFIALLILTSNFSTDLKTYQKVNAVRRLDAYSVNPWFYIAPLDDDHAHLLQVVTAFLPLVKSGDKVLSRKEPLVALILKVVVTDYPPNITPSDFFDYLTKNNIKFLIVDEFNNRTRKGVFSSLLEYPDSFTFVMRVEKTMIYQFTPTQRD</sequence>
<dbReference type="Proteomes" id="UP001594351">
    <property type="component" value="Unassembled WGS sequence"/>
</dbReference>
<feature type="transmembrane region" description="Helical" evidence="8">
    <location>
        <begin position="100"/>
        <end position="121"/>
    </location>
</feature>
<keyword evidence="11" id="KW-1185">Reference proteome</keyword>
<keyword evidence="7 8" id="KW-0472">Membrane</keyword>
<evidence type="ECO:0000256" key="2">
    <source>
        <dbReference type="ARBA" id="ARBA00022475"/>
    </source>
</evidence>
<evidence type="ECO:0000256" key="7">
    <source>
        <dbReference type="ARBA" id="ARBA00023136"/>
    </source>
</evidence>
<evidence type="ECO:0000256" key="5">
    <source>
        <dbReference type="ARBA" id="ARBA00022692"/>
    </source>
</evidence>
<dbReference type="InterPro" id="IPR050297">
    <property type="entry name" value="LipidA_mod_glycosyltrf_83"/>
</dbReference>
<keyword evidence="6 8" id="KW-1133">Transmembrane helix</keyword>
<keyword evidence="5 8" id="KW-0812">Transmembrane</keyword>
<name>A0ABV6Z630_UNCC1</name>
<keyword evidence="3 10" id="KW-0328">Glycosyltransferase</keyword>
<evidence type="ECO:0000256" key="1">
    <source>
        <dbReference type="ARBA" id="ARBA00004651"/>
    </source>
</evidence>
<feature type="transmembrane region" description="Helical" evidence="8">
    <location>
        <begin position="127"/>
        <end position="147"/>
    </location>
</feature>
<dbReference type="Pfam" id="PF13231">
    <property type="entry name" value="PMT_2"/>
    <property type="match status" value="1"/>
</dbReference>
<feature type="transmembrane region" description="Helical" evidence="8">
    <location>
        <begin position="366"/>
        <end position="385"/>
    </location>
</feature>
<proteinExistence type="predicted"/>
<evidence type="ECO:0000313" key="11">
    <source>
        <dbReference type="Proteomes" id="UP001594351"/>
    </source>
</evidence>
<evidence type="ECO:0000256" key="8">
    <source>
        <dbReference type="SAM" id="Phobius"/>
    </source>
</evidence>
<evidence type="ECO:0000256" key="3">
    <source>
        <dbReference type="ARBA" id="ARBA00022676"/>
    </source>
</evidence>
<reference evidence="10 11" key="1">
    <citation type="submission" date="2024-09" db="EMBL/GenBank/DDBJ databases">
        <title>Laminarin stimulates single cell rates of sulfate reduction while oxygen inhibits transcriptomic activity in coastal marine sediment.</title>
        <authorList>
            <person name="Lindsay M."/>
            <person name="Orcutt B."/>
            <person name="Emerson D."/>
            <person name="Stepanauskas R."/>
            <person name="D'Angelo T."/>
        </authorList>
    </citation>
    <scope>NUCLEOTIDE SEQUENCE [LARGE SCALE GENOMIC DNA]</scope>
    <source>
        <strain evidence="10">SAG AM-311-K15</strain>
    </source>
</reference>
<accession>A0ABV6Z630</accession>
<feature type="transmembrane region" description="Helical" evidence="8">
    <location>
        <begin position="338"/>
        <end position="354"/>
    </location>
</feature>
<evidence type="ECO:0000313" key="10">
    <source>
        <dbReference type="EMBL" id="MFC1853783.1"/>
    </source>
</evidence>
<gene>
    <name evidence="10" type="ORF">ACFL27_26670</name>
</gene>
<feature type="transmembrane region" description="Helical" evidence="8">
    <location>
        <begin position="392"/>
        <end position="411"/>
    </location>
</feature>
<dbReference type="InterPro" id="IPR038731">
    <property type="entry name" value="RgtA/B/C-like"/>
</dbReference>
<evidence type="ECO:0000256" key="6">
    <source>
        <dbReference type="ARBA" id="ARBA00022989"/>
    </source>
</evidence>
<dbReference type="PANTHER" id="PTHR33908:SF11">
    <property type="entry name" value="MEMBRANE PROTEIN"/>
    <property type="match status" value="1"/>
</dbReference>
<feature type="transmembrane region" description="Helical" evidence="8">
    <location>
        <begin position="310"/>
        <end position="331"/>
    </location>
</feature>
<dbReference type="EC" id="2.4.-.-" evidence="10"/>
<feature type="domain" description="Glycosyltransferase RgtA/B/C/D-like" evidence="9">
    <location>
        <begin position="81"/>
        <end position="240"/>
    </location>
</feature>
<comment type="caution">
    <text evidence="10">The sequence shown here is derived from an EMBL/GenBank/DDBJ whole genome shotgun (WGS) entry which is preliminary data.</text>
</comment>
<organism evidence="10 11">
    <name type="scientific">candidate division CSSED10-310 bacterium</name>
    <dbReference type="NCBI Taxonomy" id="2855610"/>
    <lineage>
        <taxon>Bacteria</taxon>
        <taxon>Bacteria division CSSED10-310</taxon>
    </lineage>
</organism>
<keyword evidence="2" id="KW-1003">Cell membrane</keyword>
<comment type="subcellular location">
    <subcellularLocation>
        <location evidence="1">Cell membrane</location>
        <topology evidence="1">Multi-pass membrane protein</topology>
    </subcellularLocation>
</comment>
<protein>
    <submittedName>
        <fullName evidence="10">ArnT family glycosyltransferase</fullName>
        <ecNumber evidence="10">2.4.-.-</ecNumber>
    </submittedName>
</protein>
<feature type="transmembrane region" description="Helical" evidence="8">
    <location>
        <begin position="223"/>
        <end position="243"/>
    </location>
</feature>
<feature type="transmembrane region" description="Helical" evidence="8">
    <location>
        <begin position="183"/>
        <end position="211"/>
    </location>
</feature>
<dbReference type="PANTHER" id="PTHR33908">
    <property type="entry name" value="MANNOSYLTRANSFERASE YKCB-RELATED"/>
    <property type="match status" value="1"/>
</dbReference>